<sequence length="557" mass="60260">MDEAEHTLPREQTDRLDPISRAVIQHRLSAIVEEMGEAMLRTAYSQILNASRDFSMGIVDRDCRLVAQADHIPVHVGALPWAVRALEERFADDVAEGDLFVLNDPYAGGSHLPDVTIFAPVFFDGERRLWTVVRAHMGDIGGATHGAYNPNATEIWQEGLRIPPLKLAERGRLRGDVLDMILMNVRLPREFKGDLDAMIGAAHLGERSLSQLYREFGGTVVHRAVEEIMSGAEARTRAIVSEWPDGTYEGTAYLDDDGRGRQDVAIRARVTVSGSDLTVDLTGSDDQSKSFVNSPFANTQASVAMALAYLIDADIPKNDGVFRVLDVKLRPGSIVHPDANVPVTLATTHPANEIVEAIVRALQHACPERCSGGWSRRFRISITGENPRNGRTFIWHMFHARPGGGASPVGDGWSGAGEWHSVGGIKFGSIEVTEARFPLVFEQHEFRPDSGGDGRYRGGVGTTLDLRVEVPAYAHTAGEGARHGAAGIAGGRDGAPHDYRLVTDGEASRLATKQFGLEIAPGSVFAIRSGGGGGWGDPAERTPAARAHDVDEELVTP</sequence>
<reference evidence="3" key="1">
    <citation type="submission" date="2020-12" db="EMBL/GenBank/DDBJ databases">
        <title>Bacterial taxonomy.</title>
        <authorList>
            <person name="Pan X."/>
        </authorList>
    </citation>
    <scope>NUCLEOTIDE SEQUENCE</scope>
    <source>
        <strain evidence="3">B2012</strain>
    </source>
</reference>
<proteinExistence type="predicted"/>
<evidence type="ECO:0000256" key="1">
    <source>
        <dbReference type="SAM" id="MobiDB-lite"/>
    </source>
</evidence>
<keyword evidence="4" id="KW-1185">Reference proteome</keyword>
<name>A0A934II16_9HYPH</name>
<protein>
    <submittedName>
        <fullName evidence="3">Hydantoinase B/oxoprolinase family protein</fullName>
    </submittedName>
</protein>
<dbReference type="AlphaFoldDB" id="A0A934II16"/>
<dbReference type="GO" id="GO:0006749">
    <property type="term" value="P:glutathione metabolic process"/>
    <property type="evidence" value="ECO:0007669"/>
    <property type="project" value="TreeGrafter"/>
</dbReference>
<dbReference type="GO" id="GO:0005829">
    <property type="term" value="C:cytosol"/>
    <property type="evidence" value="ECO:0007669"/>
    <property type="project" value="TreeGrafter"/>
</dbReference>
<dbReference type="PANTHER" id="PTHR11365">
    <property type="entry name" value="5-OXOPROLINASE RELATED"/>
    <property type="match status" value="1"/>
</dbReference>
<feature type="domain" description="Hydantoinase B/oxoprolinase" evidence="2">
    <location>
        <begin position="17"/>
        <end position="538"/>
    </location>
</feature>
<dbReference type="GO" id="GO:0017168">
    <property type="term" value="F:5-oxoprolinase (ATP-hydrolyzing) activity"/>
    <property type="evidence" value="ECO:0007669"/>
    <property type="project" value="TreeGrafter"/>
</dbReference>
<evidence type="ECO:0000313" key="3">
    <source>
        <dbReference type="EMBL" id="MBJ3777094.1"/>
    </source>
</evidence>
<feature type="region of interest" description="Disordered" evidence="1">
    <location>
        <begin position="530"/>
        <end position="557"/>
    </location>
</feature>
<comment type="caution">
    <text evidence="3">The sequence shown here is derived from an EMBL/GenBank/DDBJ whole genome shotgun (WGS) entry which is preliminary data.</text>
</comment>
<dbReference type="InterPro" id="IPR045079">
    <property type="entry name" value="Oxoprolinase-like"/>
</dbReference>
<gene>
    <name evidence="3" type="ORF">JCR33_15405</name>
</gene>
<evidence type="ECO:0000259" key="2">
    <source>
        <dbReference type="Pfam" id="PF02538"/>
    </source>
</evidence>
<dbReference type="Proteomes" id="UP000609531">
    <property type="component" value="Unassembled WGS sequence"/>
</dbReference>
<accession>A0A934II16</accession>
<dbReference type="Pfam" id="PF02538">
    <property type="entry name" value="Hydantoinase_B"/>
    <property type="match status" value="1"/>
</dbReference>
<dbReference type="PANTHER" id="PTHR11365:SF23">
    <property type="entry name" value="HYPOTHETICAL 5-OXOPROLINASE (EUROFUNG)-RELATED"/>
    <property type="match status" value="1"/>
</dbReference>
<dbReference type="InterPro" id="IPR003692">
    <property type="entry name" value="Hydantoinase_B"/>
</dbReference>
<dbReference type="EMBL" id="JAEKJA010000012">
    <property type="protein sequence ID" value="MBJ3777094.1"/>
    <property type="molecule type" value="Genomic_DNA"/>
</dbReference>
<organism evidence="3 4">
    <name type="scientific">Acuticoccus mangrovi</name>
    <dbReference type="NCBI Taxonomy" id="2796142"/>
    <lineage>
        <taxon>Bacteria</taxon>
        <taxon>Pseudomonadati</taxon>
        <taxon>Pseudomonadota</taxon>
        <taxon>Alphaproteobacteria</taxon>
        <taxon>Hyphomicrobiales</taxon>
        <taxon>Amorphaceae</taxon>
        <taxon>Acuticoccus</taxon>
    </lineage>
</organism>
<evidence type="ECO:0000313" key="4">
    <source>
        <dbReference type="Proteomes" id="UP000609531"/>
    </source>
</evidence>